<reference evidence="2" key="1">
    <citation type="submission" date="2017-06" db="EMBL/GenBank/DDBJ databases">
        <authorList>
            <person name="Varghese N."/>
            <person name="Submissions S."/>
        </authorList>
    </citation>
    <scope>NUCLEOTIDE SEQUENCE [LARGE SCALE GENOMIC DNA]</scope>
    <source>
        <strain evidence="2">ANC 5114</strain>
    </source>
</reference>
<evidence type="ECO:0000313" key="1">
    <source>
        <dbReference type="EMBL" id="SNQ29518.1"/>
    </source>
</evidence>
<dbReference type="AlphaFoldDB" id="A0A217EGB1"/>
<evidence type="ECO:0000313" key="2">
    <source>
        <dbReference type="Proteomes" id="UP000243463"/>
    </source>
</evidence>
<name>A0A217EGB1_9GAMM</name>
<proteinExistence type="predicted"/>
<organism evidence="1 2">
    <name type="scientific">Acinetobacter apis</name>
    <dbReference type="NCBI Taxonomy" id="1229165"/>
    <lineage>
        <taxon>Bacteria</taxon>
        <taxon>Pseudomonadati</taxon>
        <taxon>Pseudomonadota</taxon>
        <taxon>Gammaproteobacteria</taxon>
        <taxon>Moraxellales</taxon>
        <taxon>Moraxellaceae</taxon>
        <taxon>Acinetobacter</taxon>
    </lineage>
</organism>
<accession>A0A217EGB1</accession>
<sequence>MSHQHTLGTEAIRAMVTLRTCWSLDEEIYINQGCLHCGSAATYLIYFTNSSIQKLMLDFIATYNCNAAGRFDLLDLCSFEDDYNLFLSTLEQHVIHYAFQERYSKRSLAFESVQSIFERSFHPACAYA</sequence>
<dbReference type="Proteomes" id="UP000243463">
    <property type="component" value="Unassembled WGS sequence"/>
</dbReference>
<keyword evidence="2" id="KW-1185">Reference proteome</keyword>
<gene>
    <name evidence="1" type="ORF">SAMN05444584_1473</name>
</gene>
<dbReference type="RefSeq" id="WP_088823563.1">
    <property type="nucleotide sequence ID" value="NZ_FZLN01000002.1"/>
</dbReference>
<dbReference type="EMBL" id="FZLN01000002">
    <property type="protein sequence ID" value="SNQ29518.1"/>
    <property type="molecule type" value="Genomic_DNA"/>
</dbReference>
<dbReference type="OrthoDB" id="6697337at2"/>
<protein>
    <submittedName>
        <fullName evidence="1">Uncharacterized protein</fullName>
    </submittedName>
</protein>